<name>A0ABX3DQU3_9PSEU</name>
<proteinExistence type="predicted"/>
<accession>A0ABX3DQU3</accession>
<reference evidence="1" key="1">
    <citation type="submission" date="2016-11" db="EMBL/GenBank/DDBJ databases">
        <title>Genome sequencing of Amycolatopsis regifaucium.</title>
        <authorList>
            <person name="Mayilraj S."/>
            <person name="Kaur N."/>
        </authorList>
    </citation>
    <scope>NUCLEOTIDE SEQUENCE [LARGE SCALE GENOMIC DNA]</scope>
    <source>
        <strain evidence="1">GY080</strain>
    </source>
</reference>
<evidence type="ECO:0000313" key="1">
    <source>
        <dbReference type="EMBL" id="OKA06450.1"/>
    </source>
</evidence>
<evidence type="ECO:0000313" key="2">
    <source>
        <dbReference type="Proteomes" id="UP000186883"/>
    </source>
</evidence>
<protein>
    <submittedName>
        <fullName evidence="1">Uncharacterized protein</fullName>
    </submittedName>
</protein>
<comment type="caution">
    <text evidence="1">The sequence shown here is derived from an EMBL/GenBank/DDBJ whole genome shotgun (WGS) entry which is preliminary data.</text>
</comment>
<gene>
    <name evidence="1" type="ORF">ATP06_0225395</name>
</gene>
<keyword evidence="2" id="KW-1185">Reference proteome</keyword>
<dbReference type="EMBL" id="LOBU02000015">
    <property type="protein sequence ID" value="OKA06450.1"/>
    <property type="molecule type" value="Genomic_DNA"/>
</dbReference>
<sequence>MLGDVSPSLRFLRFLAAEEENDPVRYFRVLGQLIYLLDRAGYQFDGFPADLLQDVNALREVLLKVGAGVIVSPTSST</sequence>
<organism evidence="1 2">
    <name type="scientific">Amycolatopsis regifaucium</name>
    <dbReference type="NCBI Taxonomy" id="546365"/>
    <lineage>
        <taxon>Bacteria</taxon>
        <taxon>Bacillati</taxon>
        <taxon>Actinomycetota</taxon>
        <taxon>Actinomycetes</taxon>
        <taxon>Pseudonocardiales</taxon>
        <taxon>Pseudonocardiaceae</taxon>
        <taxon>Amycolatopsis</taxon>
    </lineage>
</organism>
<dbReference type="Proteomes" id="UP000186883">
    <property type="component" value="Unassembled WGS sequence"/>
</dbReference>